<evidence type="ECO:0000313" key="6">
    <source>
        <dbReference type="EMBL" id="TYO93967.1"/>
    </source>
</evidence>
<dbReference type="Pfam" id="PF00176">
    <property type="entry name" value="SNF2-rel_dom"/>
    <property type="match status" value="1"/>
</dbReference>
<keyword evidence="2" id="KW-0479">Metal-binding</keyword>
<evidence type="ECO:0000259" key="5">
    <source>
        <dbReference type="PROSITE" id="PS51194"/>
    </source>
</evidence>
<protein>
    <submittedName>
        <fullName evidence="6">SNF2 family DNA or RNA helicase</fullName>
    </submittedName>
</protein>
<keyword evidence="2" id="KW-0863">Zinc-finger</keyword>
<keyword evidence="6" id="KW-0067">ATP-binding</keyword>
<reference evidence="6 7" key="1">
    <citation type="submission" date="2019-07" db="EMBL/GenBank/DDBJ databases">
        <title>Genomic Encyclopedia of Archaeal and Bacterial Type Strains, Phase II (KMG-II): from individual species to whole genera.</title>
        <authorList>
            <person name="Goeker M."/>
        </authorList>
    </citation>
    <scope>NUCLEOTIDE SEQUENCE [LARGE SCALE GENOMIC DNA]</scope>
    <source>
        <strain evidence="6 7">DSM 14571</strain>
    </source>
</reference>
<dbReference type="Proteomes" id="UP000324513">
    <property type="component" value="Unassembled WGS sequence"/>
</dbReference>
<keyword evidence="6" id="KW-0547">Nucleotide-binding</keyword>
<keyword evidence="1" id="KW-0378">Hydrolase</keyword>
<comment type="caution">
    <text evidence="6">The sequence shown here is derived from an EMBL/GenBank/DDBJ whole genome shotgun (WGS) entry which is preliminary data.</text>
</comment>
<dbReference type="PROSITE" id="PS50966">
    <property type="entry name" value="ZF_SWIM"/>
    <property type="match status" value="1"/>
</dbReference>
<dbReference type="CDD" id="cd18793">
    <property type="entry name" value="SF2_C_SNF"/>
    <property type="match status" value="1"/>
</dbReference>
<dbReference type="InterPro" id="IPR001650">
    <property type="entry name" value="Helicase_C-like"/>
</dbReference>
<dbReference type="InterPro" id="IPR014001">
    <property type="entry name" value="Helicase_ATP-bd"/>
</dbReference>
<dbReference type="SUPFAM" id="SSF52540">
    <property type="entry name" value="P-loop containing nucleoside triphosphate hydrolases"/>
    <property type="match status" value="2"/>
</dbReference>
<evidence type="ECO:0000256" key="1">
    <source>
        <dbReference type="ARBA" id="ARBA00022801"/>
    </source>
</evidence>
<dbReference type="PANTHER" id="PTHR10799">
    <property type="entry name" value="SNF2/RAD54 HELICASE FAMILY"/>
    <property type="match status" value="1"/>
</dbReference>
<dbReference type="Pfam" id="PF00271">
    <property type="entry name" value="Helicase_C"/>
    <property type="match status" value="1"/>
</dbReference>
<dbReference type="SMART" id="SM00487">
    <property type="entry name" value="DEXDc"/>
    <property type="match status" value="1"/>
</dbReference>
<dbReference type="InterPro" id="IPR027417">
    <property type="entry name" value="P-loop_NTPase"/>
</dbReference>
<proteinExistence type="predicted"/>
<evidence type="ECO:0000259" key="3">
    <source>
        <dbReference type="PROSITE" id="PS50966"/>
    </source>
</evidence>
<dbReference type="InterPro" id="IPR038718">
    <property type="entry name" value="SNF2-like_sf"/>
</dbReference>
<evidence type="ECO:0000259" key="4">
    <source>
        <dbReference type="PROSITE" id="PS51192"/>
    </source>
</evidence>
<dbReference type="EMBL" id="VNHK01000001">
    <property type="protein sequence ID" value="TYO93967.1"/>
    <property type="molecule type" value="Genomic_DNA"/>
</dbReference>
<keyword evidence="7" id="KW-1185">Reference proteome</keyword>
<evidence type="ECO:0000256" key="2">
    <source>
        <dbReference type="PROSITE-ProRule" id="PRU00325"/>
    </source>
</evidence>
<evidence type="ECO:0000313" key="7">
    <source>
        <dbReference type="Proteomes" id="UP000324513"/>
    </source>
</evidence>
<dbReference type="PROSITE" id="PS51192">
    <property type="entry name" value="HELICASE_ATP_BIND_1"/>
    <property type="match status" value="1"/>
</dbReference>
<organism evidence="6 7">
    <name type="scientific">Elizabethkingia miricola</name>
    <name type="common">Chryseobacterium miricola</name>
    <dbReference type="NCBI Taxonomy" id="172045"/>
    <lineage>
        <taxon>Bacteria</taxon>
        <taxon>Pseudomonadati</taxon>
        <taxon>Bacteroidota</taxon>
        <taxon>Flavobacteriia</taxon>
        <taxon>Flavobacteriales</taxon>
        <taxon>Weeksellaceae</taxon>
        <taxon>Elizabethkingia</taxon>
    </lineage>
</organism>
<dbReference type="CDD" id="cd18012">
    <property type="entry name" value="DEXQc_arch_SWI2_SNF2"/>
    <property type="match status" value="1"/>
</dbReference>
<name>A0ABY3NKG2_ELIMR</name>
<dbReference type="InterPro" id="IPR000330">
    <property type="entry name" value="SNF2_N"/>
</dbReference>
<dbReference type="InterPro" id="IPR049730">
    <property type="entry name" value="SNF2/RAD54-like_C"/>
</dbReference>
<dbReference type="RefSeq" id="WP_065081594.1">
    <property type="nucleotide sequence ID" value="NZ_FLSS01000014.1"/>
</dbReference>
<keyword evidence="6" id="KW-0347">Helicase</keyword>
<accession>A0ABY3NKG2</accession>
<dbReference type="Gene3D" id="3.40.50.10810">
    <property type="entry name" value="Tandem AAA-ATPase domain"/>
    <property type="match status" value="1"/>
</dbReference>
<gene>
    <name evidence="6" type="ORF">LX74_00004</name>
</gene>
<dbReference type="PROSITE" id="PS51194">
    <property type="entry name" value="HELICASE_CTER"/>
    <property type="match status" value="1"/>
</dbReference>
<keyword evidence="2" id="KW-0862">Zinc</keyword>
<sequence>MELPKEYILPDFNIRTLHIYDLLKHTANADFIAVKEFQDIYPVALELNAGVFTKSSSLSDFPRVAVSQVGSNLVTSCSCNSAEDKLCIHQAEIIHCLLEEKDYRIFFDAYLRHKTLLPYAKSYGLEEEGNLDIYFRLDYLNGRLQVSPKIKELLQVDEHILKRDLLPRRTSIIKDLATQDTNKKQILVIGKHRYYNQLNFQLMEADTTQTGKLKNPVNSIDVMKQLWKAEQASEIKFYTAITSFNNQYGETDPAEAEALRHIVQNPLNLEVYLHDRAIAESISAKSLIPVNLNTLQAEIQLHVFRKEPFYEITGELLFRDTTLPFSQVVIRNEYFVYYRNTYYLITDPDMLRVIQFFKSNNEILLVHSSRYEVFMQSILTQLEQRVQINYSYIRQATPTEIAHKDYTIEKLIYLHQEGNYISITPVIKYGNVEIPVYSRKQLLDTDQNGNEFKIERDHNAEIRLTRVIMEQHSDFREQIEEQEYFYLHKDKFLDDEWFLNAFETWRNEDINILGFNNIKNNKLNAHRAKITIEVTSGIDWFNAQLKVGFGHKKATLKQVHKAIRNKSKFVQLDDGTLGILPEEWIHKIARYFQAGDIDEELLKIPKVSYTEIQDLFEKEVLSKEVQAEIASYTHSFSANAEIPEVAVPETLNAELRTYQREGLDWLNFLDIHNFGGCLADDMGLGKTVQIIAFILSQREKHGHTTSLVVLPTSLLFNWQEELAKFAPSVKVLTHYGTDRQKSTADFQKYEVVLTTYGMLLSDITFLKKFRFNYIFLDESQTIKNPNSERYKAARLLQSRNRIALTGTPVENNTFDLYGQLSFACPGLLGSKQYFKDIYAIPIDKFEYSKRAIELQKKIKPFILRRTKKQVATELPEKTEMLIYCEMNTEQRRIYDLYEKEVRDFISATDEDEIHNKSMHVLTGLTRLRQICNSPVLLKDGHSGDHAVKIEILTEQIENKSKEHKILVFSQFVEMLDLIKAKLDEKSIRYEYLTGQTQNRGAKVQHFQNNEEVRVFLISLKAGGTGLNLTEADYVYLVDPWWNPAVENQAIDRSYRIGQTKNVVAVRMICSGTIEEKMMNLQKKKKKLAQDLITTETSFFSSLSKDDLLSIL</sequence>
<feature type="domain" description="SWIM-type" evidence="3">
    <location>
        <begin position="62"/>
        <end position="98"/>
    </location>
</feature>
<dbReference type="SMART" id="SM00490">
    <property type="entry name" value="HELICc"/>
    <property type="match status" value="1"/>
</dbReference>
<dbReference type="InterPro" id="IPR007527">
    <property type="entry name" value="Znf_SWIM"/>
</dbReference>
<feature type="domain" description="Helicase C-terminal" evidence="5">
    <location>
        <begin position="948"/>
        <end position="1102"/>
    </location>
</feature>
<dbReference type="Gene3D" id="3.40.50.300">
    <property type="entry name" value="P-loop containing nucleotide triphosphate hydrolases"/>
    <property type="match status" value="1"/>
</dbReference>
<dbReference type="GO" id="GO:0004386">
    <property type="term" value="F:helicase activity"/>
    <property type="evidence" value="ECO:0007669"/>
    <property type="project" value="UniProtKB-KW"/>
</dbReference>
<feature type="domain" description="Helicase ATP-binding" evidence="4">
    <location>
        <begin position="667"/>
        <end position="826"/>
    </location>
</feature>